<dbReference type="Proteomes" id="UP000019149">
    <property type="component" value="Unassembled WGS sequence"/>
</dbReference>
<dbReference type="AlphaFoldDB" id="W6UKX3"/>
<keyword evidence="2" id="KW-1185">Reference proteome</keyword>
<evidence type="ECO:0000313" key="2">
    <source>
        <dbReference type="Proteomes" id="UP000019149"/>
    </source>
</evidence>
<dbReference type="EMBL" id="APAU02000018">
    <property type="protein sequence ID" value="EUB61723.1"/>
    <property type="molecule type" value="Genomic_DNA"/>
</dbReference>
<dbReference type="CTD" id="36339252"/>
<proteinExistence type="predicted"/>
<sequence>MYLKVVLLLVSLYYRNSHELFPLPASAFVKANISWIYYMEMLCFKTFLKAKEDDAILGQNMCHPRALALNMPYFRRTLDQMGRGIQSPYWCRTQGVSVGSLQFYCISSPLRQGYYEKLDLTVSVISRCQLSHKLQFSHFWHLIKSITNLTILLKSYLSRCMAIQKVLPTQIQQLIIADGPVHLVAKLVKFIKLKKIQFLKTCGRVTVLRLAGRGLHCHEEHLNNVSITVILSKSESGLPDFIKYLERLELPHFVFINMLNTCVVSSSSFKPYLLTLLPTFRPVSQSTAKVPRNHRKDGCDKLKLQAFVSCCTWVFCLRKRKDPDFGMHRAHLLLKFFLFNIYKIISAAGLVLGLCTKNCWIWGCLLADLLSSYSVTKCFQNLTKKAAVSITNLNNSLRRAIQGLNDLKNKLGLASNPN</sequence>
<reference evidence="1 2" key="1">
    <citation type="journal article" date="2013" name="Nat. Genet.">
        <title>The genome of the hydatid tapeworm Echinococcus granulosus.</title>
        <authorList>
            <person name="Zheng H."/>
            <person name="Zhang W."/>
            <person name="Zhang L."/>
            <person name="Zhang Z."/>
            <person name="Li J."/>
            <person name="Lu G."/>
            <person name="Zhu Y."/>
            <person name="Wang Y."/>
            <person name="Huang Y."/>
            <person name="Liu J."/>
            <person name="Kang H."/>
            <person name="Chen J."/>
            <person name="Wang L."/>
            <person name="Chen A."/>
            <person name="Yu S."/>
            <person name="Gao Z."/>
            <person name="Jin L."/>
            <person name="Gu W."/>
            <person name="Wang Z."/>
            <person name="Zhao L."/>
            <person name="Shi B."/>
            <person name="Wen H."/>
            <person name="Lin R."/>
            <person name="Jones M.K."/>
            <person name="Brejova B."/>
            <person name="Vinar T."/>
            <person name="Zhao G."/>
            <person name="McManus D.P."/>
            <person name="Chen Z."/>
            <person name="Zhou Y."/>
            <person name="Wang S."/>
        </authorList>
    </citation>
    <scope>NUCLEOTIDE SEQUENCE [LARGE SCALE GENOMIC DNA]</scope>
</reference>
<dbReference type="KEGG" id="egl:EGR_03537"/>
<organism evidence="1 2">
    <name type="scientific">Echinococcus granulosus</name>
    <name type="common">Hydatid tapeworm</name>
    <dbReference type="NCBI Taxonomy" id="6210"/>
    <lineage>
        <taxon>Eukaryota</taxon>
        <taxon>Metazoa</taxon>
        <taxon>Spiralia</taxon>
        <taxon>Lophotrochozoa</taxon>
        <taxon>Platyhelminthes</taxon>
        <taxon>Cestoda</taxon>
        <taxon>Eucestoda</taxon>
        <taxon>Cyclophyllidea</taxon>
        <taxon>Taeniidae</taxon>
        <taxon>Echinococcus</taxon>
        <taxon>Echinococcus granulosus group</taxon>
    </lineage>
</organism>
<protein>
    <submittedName>
        <fullName evidence="1">Uncharacterized protein</fullName>
    </submittedName>
</protein>
<name>W6UKX3_ECHGR</name>
<dbReference type="RefSeq" id="XP_024352919.1">
    <property type="nucleotide sequence ID" value="XM_024492786.1"/>
</dbReference>
<accession>W6UKX3</accession>
<comment type="caution">
    <text evidence="1">The sequence shown here is derived from an EMBL/GenBank/DDBJ whole genome shotgun (WGS) entry which is preliminary data.</text>
</comment>
<gene>
    <name evidence="1" type="ORF">EGR_03537</name>
</gene>
<evidence type="ECO:0000313" key="1">
    <source>
        <dbReference type="EMBL" id="EUB61723.1"/>
    </source>
</evidence>
<dbReference type="GeneID" id="36339252"/>